<sequence length="52" mass="5758">MMKLMQGYVKEGANFGLDDPKHWDSEVVSFPSATTAASSAAELSEHPFLRSW</sequence>
<gene>
    <name evidence="1" type="ORF">JMJ77_008679</name>
</gene>
<evidence type="ECO:0000313" key="1">
    <source>
        <dbReference type="EMBL" id="KAG7040972.1"/>
    </source>
</evidence>
<accession>A0A9P7QT44</accession>
<evidence type="ECO:0000313" key="2">
    <source>
        <dbReference type="Proteomes" id="UP000699042"/>
    </source>
</evidence>
<organism evidence="1 2">
    <name type="scientific">Colletotrichum scovillei</name>
    <dbReference type="NCBI Taxonomy" id="1209932"/>
    <lineage>
        <taxon>Eukaryota</taxon>
        <taxon>Fungi</taxon>
        <taxon>Dikarya</taxon>
        <taxon>Ascomycota</taxon>
        <taxon>Pezizomycotina</taxon>
        <taxon>Sordariomycetes</taxon>
        <taxon>Hypocreomycetidae</taxon>
        <taxon>Glomerellales</taxon>
        <taxon>Glomerellaceae</taxon>
        <taxon>Colletotrichum</taxon>
        <taxon>Colletotrichum acutatum species complex</taxon>
    </lineage>
</organism>
<reference evidence="1" key="1">
    <citation type="submission" date="2021-05" db="EMBL/GenBank/DDBJ databases">
        <title>Comparative genomics of three Colletotrichum scovillei strains and genetic complementation revealed genes involved fungal growth and virulence on chili pepper.</title>
        <authorList>
            <person name="Hsieh D.-K."/>
            <person name="Chuang S.-C."/>
            <person name="Chen C.-Y."/>
            <person name="Chao Y.-T."/>
            <person name="Lu M.-Y.J."/>
            <person name="Lee M.-H."/>
            <person name="Shih M.-C."/>
        </authorList>
    </citation>
    <scope>NUCLEOTIDE SEQUENCE</scope>
    <source>
        <strain evidence="1">Coll-153</strain>
    </source>
</reference>
<dbReference type="Proteomes" id="UP000699042">
    <property type="component" value="Unassembled WGS sequence"/>
</dbReference>
<feature type="non-terminal residue" evidence="1">
    <location>
        <position position="52"/>
    </location>
</feature>
<dbReference type="EMBL" id="JAESDN010000016">
    <property type="protein sequence ID" value="KAG7040972.1"/>
    <property type="molecule type" value="Genomic_DNA"/>
</dbReference>
<comment type="caution">
    <text evidence="1">The sequence shown here is derived from an EMBL/GenBank/DDBJ whole genome shotgun (WGS) entry which is preliminary data.</text>
</comment>
<name>A0A9P7QT44_9PEZI</name>
<proteinExistence type="predicted"/>
<dbReference type="AlphaFoldDB" id="A0A9P7QT44"/>
<protein>
    <submittedName>
        <fullName evidence="1">Uncharacterized protein</fullName>
    </submittedName>
</protein>
<keyword evidence="2" id="KW-1185">Reference proteome</keyword>